<keyword evidence="2" id="KW-0121">Carboxypeptidase</keyword>
<protein>
    <submittedName>
        <fullName evidence="2">Muramoyltetrapeptide carboxypeptidase</fullName>
        <ecNumber evidence="2">3.4.17.13</ecNumber>
    </submittedName>
</protein>
<feature type="compositionally biased region" description="Basic residues" evidence="1">
    <location>
        <begin position="246"/>
        <end position="255"/>
    </location>
</feature>
<keyword evidence="2" id="KW-0645">Protease</keyword>
<feature type="region of interest" description="Disordered" evidence="1">
    <location>
        <begin position="90"/>
        <end position="114"/>
    </location>
</feature>
<dbReference type="EC" id="3.4.17.13" evidence="2"/>
<evidence type="ECO:0000313" key="2">
    <source>
        <dbReference type="EMBL" id="CAA9571031.1"/>
    </source>
</evidence>
<feature type="region of interest" description="Disordered" evidence="1">
    <location>
        <begin position="226"/>
        <end position="319"/>
    </location>
</feature>
<proteinExistence type="predicted"/>
<keyword evidence="2" id="KW-0378">Hydrolase</keyword>
<feature type="compositionally biased region" description="Low complexity" evidence="1">
    <location>
        <begin position="99"/>
        <end position="108"/>
    </location>
</feature>
<feature type="region of interest" description="Disordered" evidence="1">
    <location>
        <begin position="151"/>
        <end position="211"/>
    </location>
</feature>
<evidence type="ECO:0000256" key="1">
    <source>
        <dbReference type="SAM" id="MobiDB-lite"/>
    </source>
</evidence>
<feature type="non-terminal residue" evidence="2">
    <location>
        <position position="319"/>
    </location>
</feature>
<gene>
    <name evidence="2" type="ORF">AVDCRST_MAG18-1978</name>
</gene>
<accession>A0A6J4V9H3</accession>
<feature type="compositionally biased region" description="Basic and acidic residues" evidence="1">
    <location>
        <begin position="11"/>
        <end position="21"/>
    </location>
</feature>
<feature type="compositionally biased region" description="Basic and acidic residues" evidence="1">
    <location>
        <begin position="271"/>
        <end position="296"/>
    </location>
</feature>
<feature type="compositionally biased region" description="Basic and acidic residues" evidence="1">
    <location>
        <begin position="31"/>
        <end position="49"/>
    </location>
</feature>
<organism evidence="2">
    <name type="scientific">uncultured Thermomicrobiales bacterium</name>
    <dbReference type="NCBI Taxonomy" id="1645740"/>
    <lineage>
        <taxon>Bacteria</taxon>
        <taxon>Pseudomonadati</taxon>
        <taxon>Thermomicrobiota</taxon>
        <taxon>Thermomicrobia</taxon>
        <taxon>Thermomicrobiales</taxon>
        <taxon>environmental samples</taxon>
    </lineage>
</organism>
<feature type="non-terminal residue" evidence="2">
    <location>
        <position position="1"/>
    </location>
</feature>
<feature type="compositionally biased region" description="Low complexity" evidence="1">
    <location>
        <begin position="189"/>
        <end position="198"/>
    </location>
</feature>
<feature type="compositionally biased region" description="Basic and acidic residues" evidence="1">
    <location>
        <begin position="226"/>
        <end position="245"/>
    </location>
</feature>
<feature type="region of interest" description="Disordered" evidence="1">
    <location>
        <begin position="1"/>
        <end position="74"/>
    </location>
</feature>
<dbReference type="GO" id="GO:0106415">
    <property type="term" value="F:muramoyltetrapeptide carboxypeptidase activity"/>
    <property type="evidence" value="ECO:0007669"/>
    <property type="project" value="UniProtKB-EC"/>
</dbReference>
<dbReference type="EMBL" id="CADCWN010000155">
    <property type="protein sequence ID" value="CAA9571031.1"/>
    <property type="molecule type" value="Genomic_DNA"/>
</dbReference>
<feature type="compositionally biased region" description="Low complexity" evidence="1">
    <location>
        <begin position="1"/>
        <end position="10"/>
    </location>
</feature>
<dbReference type="AlphaFoldDB" id="A0A6J4V9H3"/>
<sequence length="319" mass="35311">GVATEAASPARGDDDRDRRAEQPGGGIGRCGARDRGSRTARLPHGDGGPRARQPGVFSRNGRRPRRGSADDDRARRCRCDHLPARWLRRWSPAQRPQHAGAAGATAGTRRSPAEGDRRLLRHHHDPRADRARVGLDHVLRPGRHVVQGRDRLHHRRLPPRADGDGAIRHPARPRRSVCRDDRAGGRRGAAGWRLPRAADLPPRHPLGAGPRGQALLLRGCQRGALRDRPDADASAGRREDATLRGDRHRRARRVQAAHPDEHAAPGRHLRRPDPPARHPDDLSPADRPRQAHRDPAARGPRPPRRDRADVADPRTGRQL</sequence>
<name>A0A6J4V9H3_9BACT</name>
<reference evidence="2" key="1">
    <citation type="submission" date="2020-02" db="EMBL/GenBank/DDBJ databases">
        <authorList>
            <person name="Meier V. D."/>
        </authorList>
    </citation>
    <scope>NUCLEOTIDE SEQUENCE</scope>
    <source>
        <strain evidence="2">AVDCRST_MAG18</strain>
    </source>
</reference>
<feature type="compositionally biased region" description="Basic and acidic residues" evidence="1">
    <location>
        <begin position="303"/>
        <end position="319"/>
    </location>
</feature>